<dbReference type="PANTHER" id="PTHR42839">
    <property type="entry name" value="ISOCHORISMATE SYNTHASE ENTC"/>
    <property type="match status" value="1"/>
</dbReference>
<dbReference type="InterPro" id="IPR015890">
    <property type="entry name" value="Chorismate_C"/>
</dbReference>
<evidence type="ECO:0000313" key="16">
    <source>
        <dbReference type="Proteomes" id="UP000254220"/>
    </source>
</evidence>
<dbReference type="Gene3D" id="3.60.120.10">
    <property type="entry name" value="Anthranilate synthase"/>
    <property type="match status" value="1"/>
</dbReference>
<dbReference type="FunFam" id="3.60.120.10:FF:000001">
    <property type="entry name" value="Isochorismate synthase EntC"/>
    <property type="match status" value="1"/>
</dbReference>
<dbReference type="SUPFAM" id="SSF56322">
    <property type="entry name" value="ADC synthase"/>
    <property type="match status" value="1"/>
</dbReference>
<comment type="cofactor">
    <cofactor evidence="2">
        <name>Mg(2+)</name>
        <dbReference type="ChEBI" id="CHEBI:18420"/>
    </cofactor>
</comment>
<name>A0A379XTP4_SALER</name>
<evidence type="ECO:0000256" key="2">
    <source>
        <dbReference type="ARBA" id="ARBA00001946"/>
    </source>
</evidence>
<keyword evidence="6" id="KW-0479">Metal-binding</keyword>
<dbReference type="Proteomes" id="UP000254220">
    <property type="component" value="Unassembled WGS sequence"/>
</dbReference>
<evidence type="ECO:0000313" key="15">
    <source>
        <dbReference type="EMBL" id="SUI03605.1"/>
    </source>
</evidence>
<dbReference type="EC" id="5.4.4.2" evidence="5"/>
<keyword evidence="9 15" id="KW-0413">Isomerase</keyword>
<comment type="subunit">
    <text evidence="12">Monomer. Forms a specific pairwise interaction with EntB; this interaction likely facilitates substrate channeling to connect the EntB and EntC active sites.</text>
</comment>
<comment type="catalytic activity">
    <reaction evidence="1">
        <text>chorismate = isochorismate</text>
        <dbReference type="Rhea" id="RHEA:18985"/>
        <dbReference type="ChEBI" id="CHEBI:29748"/>
        <dbReference type="ChEBI" id="CHEBI:29780"/>
        <dbReference type="EC" id="5.4.4.2"/>
    </reaction>
</comment>
<protein>
    <recommendedName>
        <fullName evidence="13">Isochorismate synthase EntC</fullName>
        <ecNumber evidence="5">5.4.4.2</ecNumber>
    </recommendedName>
    <alternativeName>
        <fullName evidence="10">Isochorismate mutase</fullName>
    </alternativeName>
</protein>
<evidence type="ECO:0000256" key="1">
    <source>
        <dbReference type="ARBA" id="ARBA00000799"/>
    </source>
</evidence>
<evidence type="ECO:0000256" key="5">
    <source>
        <dbReference type="ARBA" id="ARBA00012824"/>
    </source>
</evidence>
<reference evidence="15 16" key="1">
    <citation type="submission" date="2018-06" db="EMBL/GenBank/DDBJ databases">
        <authorList>
            <consortium name="Pathogen Informatics"/>
            <person name="Doyle S."/>
        </authorList>
    </citation>
    <scope>NUCLEOTIDE SEQUENCE [LARGE SCALE GENOMIC DNA]</scope>
    <source>
        <strain evidence="15 16">NCTC12420</strain>
    </source>
</reference>
<dbReference type="PANTHER" id="PTHR42839:SF2">
    <property type="entry name" value="ISOCHORISMATE SYNTHASE ENTC"/>
    <property type="match status" value="1"/>
</dbReference>
<evidence type="ECO:0000259" key="14">
    <source>
        <dbReference type="Pfam" id="PF00425"/>
    </source>
</evidence>
<dbReference type="InterPro" id="IPR004561">
    <property type="entry name" value="IsoChor_synthase"/>
</dbReference>
<sequence>MDMSLAEDAQETMATLAPDRFFFMSPYRSFTTSGCFARYTEPAVAGDSPDSPFQQKLRQQFAEAKSQGIANPILVGAIPFDTRQPSSLFIPMEWQSFSRQEKQRTARYFTDHQALTVTARKAIPEQDAFEAMVARAAMLTATPDVDKVVLSRLIDITTDVAVDSGALLERLIAQNPVSYNFHVPLADGGVLLGASPELLLRKEGERFSSLPLAGSARRQPDDVLDREAGNRLLASQKDRHEHELVTQAMKQILRDRSTELQLPSSPQLITTPTLWHLGTPFEGKANAGENALTLACLLHPTPALSGFPHQVAKKLIAELEPFDRELFGGIVGWCDAEGNGEWVVTIRCAKLRGNQVRLFAGAGIVPASSPVGEWRETGVKLSTMLNVFWTALRNDDAYTFHPLAG</sequence>
<dbReference type="NCBIfam" id="TIGR00543">
    <property type="entry name" value="isochor_syn"/>
    <property type="match status" value="1"/>
</dbReference>
<dbReference type="GO" id="GO:0008909">
    <property type="term" value="F:isochorismate synthase activity"/>
    <property type="evidence" value="ECO:0007669"/>
    <property type="project" value="UniProtKB-EC"/>
</dbReference>
<evidence type="ECO:0000256" key="11">
    <source>
        <dbReference type="ARBA" id="ARBA00056856"/>
    </source>
</evidence>
<dbReference type="GO" id="GO:0009239">
    <property type="term" value="P:enterobactin biosynthetic process"/>
    <property type="evidence" value="ECO:0007669"/>
    <property type="project" value="UniProtKB-KW"/>
</dbReference>
<evidence type="ECO:0000256" key="8">
    <source>
        <dbReference type="ARBA" id="ARBA00023191"/>
    </source>
</evidence>
<evidence type="ECO:0000256" key="3">
    <source>
        <dbReference type="ARBA" id="ARBA00004993"/>
    </source>
</evidence>
<evidence type="ECO:0000256" key="12">
    <source>
        <dbReference type="ARBA" id="ARBA00065914"/>
    </source>
</evidence>
<keyword evidence="8" id="KW-0259">Enterobactin biosynthesis</keyword>
<proteinExistence type="inferred from homology"/>
<accession>A0A379XTP4</accession>
<dbReference type="Pfam" id="PF00425">
    <property type="entry name" value="Chorismate_bind"/>
    <property type="match status" value="1"/>
</dbReference>
<evidence type="ECO:0000256" key="13">
    <source>
        <dbReference type="ARBA" id="ARBA00074896"/>
    </source>
</evidence>
<evidence type="ECO:0000256" key="4">
    <source>
        <dbReference type="ARBA" id="ARBA00005297"/>
    </source>
</evidence>
<evidence type="ECO:0000256" key="10">
    <source>
        <dbReference type="ARBA" id="ARBA00041564"/>
    </source>
</evidence>
<keyword evidence="7" id="KW-0460">Magnesium</keyword>
<evidence type="ECO:0000256" key="7">
    <source>
        <dbReference type="ARBA" id="ARBA00022842"/>
    </source>
</evidence>
<dbReference type="InterPro" id="IPR005801">
    <property type="entry name" value="ADC_synthase"/>
</dbReference>
<dbReference type="EMBL" id="UGYB01000001">
    <property type="protein sequence ID" value="SUI03605.1"/>
    <property type="molecule type" value="Genomic_DNA"/>
</dbReference>
<dbReference type="GO" id="GO:0046872">
    <property type="term" value="F:metal ion binding"/>
    <property type="evidence" value="ECO:0007669"/>
    <property type="project" value="UniProtKB-KW"/>
</dbReference>
<comment type="function">
    <text evidence="11">Involved in the biosynthesis of the siderophore enterobactin (macrocyclic trimeric lactone of N-(2,3-dihydroxybenzoyl)-serine). Catalyzes the reversible conversion of chorismate to isochorismate.</text>
</comment>
<dbReference type="NCBIfam" id="NF011591">
    <property type="entry name" value="PRK15016.1"/>
    <property type="match status" value="1"/>
</dbReference>
<organism evidence="15 16">
    <name type="scientific">Salmonella enterica subsp. indica</name>
    <dbReference type="NCBI Taxonomy" id="59207"/>
    <lineage>
        <taxon>Bacteria</taxon>
        <taxon>Pseudomonadati</taxon>
        <taxon>Pseudomonadota</taxon>
        <taxon>Gammaproteobacteria</taxon>
        <taxon>Enterobacterales</taxon>
        <taxon>Enterobacteriaceae</taxon>
        <taxon>Salmonella</taxon>
    </lineage>
</organism>
<feature type="domain" description="Chorismate-utilising enzyme C-terminal" evidence="14">
    <location>
        <begin position="126"/>
        <end position="380"/>
    </location>
</feature>
<evidence type="ECO:0000256" key="9">
    <source>
        <dbReference type="ARBA" id="ARBA00023235"/>
    </source>
</evidence>
<evidence type="ECO:0000256" key="6">
    <source>
        <dbReference type="ARBA" id="ARBA00022723"/>
    </source>
</evidence>
<comment type="similarity">
    <text evidence="4">Belongs to the isochorismate synthase family.</text>
</comment>
<gene>
    <name evidence="15" type="primary">entC</name>
    <name evidence="15" type="ORF">NCTC12420_03419</name>
</gene>
<comment type="pathway">
    <text evidence="3">Siderophore biosynthesis; enterobactin biosynthesis.</text>
</comment>
<dbReference type="AlphaFoldDB" id="A0A379XTP4"/>